<dbReference type="AlphaFoldDB" id="A0AAW8H797"/>
<evidence type="ECO:0000256" key="3">
    <source>
        <dbReference type="ARBA" id="ARBA00022448"/>
    </source>
</evidence>
<dbReference type="InterPro" id="IPR043129">
    <property type="entry name" value="ATPase_NBD"/>
</dbReference>
<organism evidence="13 14">
    <name type="scientific">Enterobacter soli</name>
    <dbReference type="NCBI Taxonomy" id="885040"/>
    <lineage>
        <taxon>Bacteria</taxon>
        <taxon>Pseudomonadati</taxon>
        <taxon>Pseudomonadota</taxon>
        <taxon>Gammaproteobacteria</taxon>
        <taxon>Enterobacterales</taxon>
        <taxon>Enterobacteriaceae</taxon>
        <taxon>Enterobacter</taxon>
    </lineage>
</organism>
<feature type="domain" description="GspL periplasmic" evidence="12">
    <location>
        <begin position="241"/>
        <end position="362"/>
    </location>
</feature>
<dbReference type="InterPro" id="IPR025691">
    <property type="entry name" value="GspL_pp_dom"/>
</dbReference>
<evidence type="ECO:0000256" key="2">
    <source>
        <dbReference type="ARBA" id="ARBA00005318"/>
    </source>
</evidence>
<dbReference type="SUPFAM" id="SSF53067">
    <property type="entry name" value="Actin-like ATPase domain"/>
    <property type="match status" value="1"/>
</dbReference>
<evidence type="ECO:0000313" key="14">
    <source>
        <dbReference type="Proteomes" id="UP001225042"/>
    </source>
</evidence>
<keyword evidence="4" id="KW-1003">Cell membrane</keyword>
<comment type="subcellular location">
    <subcellularLocation>
        <location evidence="1">Cell inner membrane</location>
        <topology evidence="1">Single-pass membrane protein</topology>
    </subcellularLocation>
</comment>
<dbReference type="GO" id="GO:0009276">
    <property type="term" value="C:Gram-negative-bacterium-type cell wall"/>
    <property type="evidence" value="ECO:0007669"/>
    <property type="project" value="InterPro"/>
</dbReference>
<keyword evidence="3 10" id="KW-0813">Transport</keyword>
<evidence type="ECO:0000256" key="4">
    <source>
        <dbReference type="ARBA" id="ARBA00022475"/>
    </source>
</evidence>
<evidence type="ECO:0000256" key="9">
    <source>
        <dbReference type="ARBA" id="ARBA00023136"/>
    </source>
</evidence>
<keyword evidence="14" id="KW-1185">Reference proteome</keyword>
<evidence type="ECO:0000259" key="12">
    <source>
        <dbReference type="Pfam" id="PF12693"/>
    </source>
</evidence>
<dbReference type="Gene3D" id="3.30.420.370">
    <property type="match status" value="1"/>
</dbReference>
<dbReference type="Proteomes" id="UP001225042">
    <property type="component" value="Unassembled WGS sequence"/>
</dbReference>
<dbReference type="RefSeq" id="WP_306682377.1">
    <property type="nucleotide sequence ID" value="NZ_JAVDKR010000001.1"/>
</dbReference>
<dbReference type="GO" id="GO:0005886">
    <property type="term" value="C:plasma membrane"/>
    <property type="evidence" value="ECO:0007669"/>
    <property type="project" value="UniProtKB-SubCell"/>
</dbReference>
<keyword evidence="6" id="KW-0812">Transmembrane</keyword>
<dbReference type="GO" id="GO:0015627">
    <property type="term" value="C:type II protein secretion system complex"/>
    <property type="evidence" value="ECO:0007669"/>
    <property type="project" value="InterPro"/>
</dbReference>
<evidence type="ECO:0000256" key="7">
    <source>
        <dbReference type="ARBA" id="ARBA00022927"/>
    </source>
</evidence>
<accession>A0AAW8H797</accession>
<dbReference type="Pfam" id="PF12693">
    <property type="entry name" value="GspL_C"/>
    <property type="match status" value="1"/>
</dbReference>
<keyword evidence="8" id="KW-1133">Transmembrane helix</keyword>
<proteinExistence type="inferred from homology"/>
<sequence length="377" mass="41472">MKQVLFVRPDSSEGGKIMWCESGSQQVETLESLDALAEHPLAARVCLLLPASCMIFRHFTLPKKVASQATAFSWMAEETLIGDVDNLHWTVLNKKGAEVDAVAIDADVLSGWLSRFQEAGLKVIQALPDAWLLPVEEGGSTLVALDESYWLRLSPHTAGEMEASLLPLLMQKAGEGEVCCYGEPPEGVNVDVQQPWQHPLVLIQPQWQTCRVNLMHGEFSAKAGNGRATKGMKVAMAAAGLLSLGLLLGPRIAMAWMLVQQENLVQQEIVQVYQHHFPSMRQQTNIKYHFGQGIKKQSKGIFLQLDELEKAKQSVPAMEINLLEFDGAQNTLTLSVSAENQPALQAFVNQAATNFDFTLQPVSTTAPYTAMITGKYK</sequence>
<dbReference type="InterPro" id="IPR024230">
    <property type="entry name" value="GspL_cyto_dom"/>
</dbReference>
<protein>
    <recommendedName>
        <fullName evidence="10">Type II secretion system protein L</fullName>
        <shortName evidence="10">T2SS protein L</shortName>
    </recommendedName>
</protein>
<feature type="domain" description="GspL cytoplasmic actin-ATPase-like" evidence="11">
    <location>
        <begin position="5"/>
        <end position="221"/>
    </location>
</feature>
<dbReference type="GO" id="GO:0015628">
    <property type="term" value="P:protein secretion by the type II secretion system"/>
    <property type="evidence" value="ECO:0007669"/>
    <property type="project" value="InterPro"/>
</dbReference>
<keyword evidence="7 10" id="KW-0653">Protein transport</keyword>
<evidence type="ECO:0000256" key="10">
    <source>
        <dbReference type="PIRNR" id="PIRNR015761"/>
    </source>
</evidence>
<gene>
    <name evidence="13" type="primary">gspL</name>
    <name evidence="13" type="ORF">RBJ67_11195</name>
</gene>
<dbReference type="Pfam" id="PF05134">
    <property type="entry name" value="T2SSL"/>
    <property type="match status" value="1"/>
</dbReference>
<evidence type="ECO:0000256" key="1">
    <source>
        <dbReference type="ARBA" id="ARBA00004377"/>
    </source>
</evidence>
<evidence type="ECO:0000256" key="6">
    <source>
        <dbReference type="ARBA" id="ARBA00022692"/>
    </source>
</evidence>
<dbReference type="EMBL" id="JAVDKS010000004">
    <property type="protein sequence ID" value="MDQ2256708.1"/>
    <property type="molecule type" value="Genomic_DNA"/>
</dbReference>
<comment type="similarity">
    <text evidence="2 10">Belongs to the GSP L family.</text>
</comment>
<dbReference type="PIRSF" id="PIRSF015761">
    <property type="entry name" value="Protein_L"/>
    <property type="match status" value="1"/>
</dbReference>
<dbReference type="InterPro" id="IPR007812">
    <property type="entry name" value="T2SS_protein-GspL"/>
</dbReference>
<comment type="function">
    <text evidence="10">Inner membrane component of the type II secretion system required for the energy-dependent secretion of extracellular factors such as proteases and toxins from the periplasm.</text>
</comment>
<dbReference type="NCBIfam" id="TIGR01709">
    <property type="entry name" value="typeII_sec_gspL"/>
    <property type="match status" value="1"/>
</dbReference>
<dbReference type="Gene3D" id="3.30.1360.100">
    <property type="entry name" value="General secretion pathway protein M, EpsM"/>
    <property type="match status" value="1"/>
</dbReference>
<evidence type="ECO:0000256" key="8">
    <source>
        <dbReference type="ARBA" id="ARBA00022989"/>
    </source>
</evidence>
<keyword evidence="9" id="KW-0472">Membrane</keyword>
<evidence type="ECO:0000259" key="11">
    <source>
        <dbReference type="Pfam" id="PF05134"/>
    </source>
</evidence>
<reference evidence="13 14" key="1">
    <citation type="submission" date="2023-08" db="EMBL/GenBank/DDBJ databases">
        <authorList>
            <person name="Dale J."/>
        </authorList>
    </citation>
    <scope>NUCLEOTIDE SEQUENCE [LARGE SCALE GENOMIC DNA]</scope>
    <source>
        <strain evidence="13 14">2023EL-00788</strain>
    </source>
</reference>
<evidence type="ECO:0000256" key="5">
    <source>
        <dbReference type="ARBA" id="ARBA00022519"/>
    </source>
</evidence>
<dbReference type="Gene3D" id="3.30.420.380">
    <property type="match status" value="1"/>
</dbReference>
<name>A0AAW8H797_9ENTR</name>
<keyword evidence="5" id="KW-0997">Cell inner membrane</keyword>
<evidence type="ECO:0000313" key="13">
    <source>
        <dbReference type="EMBL" id="MDQ2256708.1"/>
    </source>
</evidence>
<dbReference type="CDD" id="cd24017">
    <property type="entry name" value="ASKHA_T2SSL_N"/>
    <property type="match status" value="1"/>
</dbReference>
<comment type="caution">
    <text evidence="13">The sequence shown here is derived from an EMBL/GenBank/DDBJ whole genome shotgun (WGS) entry which is preliminary data.</text>
</comment>